<reference evidence="3" key="1">
    <citation type="submission" date="2016-01" db="EMBL/GenBank/DDBJ databases">
        <authorList>
            <person name="Husnik F."/>
        </authorList>
    </citation>
    <scope>NUCLEOTIDE SEQUENCE [LARGE SCALE GENOMIC DNA]</scope>
</reference>
<dbReference type="Gene3D" id="3.90.1010.10">
    <property type="match status" value="1"/>
</dbReference>
<dbReference type="PATRIC" id="fig|1778264.3.peg.239"/>
<dbReference type="KEGG" id="cmik:PMARG_ME00268"/>
<gene>
    <name evidence="2" type="primary">sufE</name>
    <name evidence="2" type="ORF">PMARG_ME00268</name>
</gene>
<proteinExistence type="predicted"/>
<evidence type="ECO:0000259" key="1">
    <source>
        <dbReference type="Pfam" id="PF02657"/>
    </source>
</evidence>
<dbReference type="SUPFAM" id="SSF82649">
    <property type="entry name" value="SufE/NifU"/>
    <property type="match status" value="1"/>
</dbReference>
<dbReference type="Pfam" id="PF02657">
    <property type="entry name" value="SufE"/>
    <property type="match status" value="1"/>
</dbReference>
<name>A0A143WQJ2_9ENTR</name>
<dbReference type="RefSeq" id="WP_067569512.1">
    <property type="nucleotide sequence ID" value="NZ_LN999831.1"/>
</dbReference>
<dbReference type="STRING" id="1778264.PMARG_ME00268"/>
<organism evidence="2 3">
    <name type="scientific">Candidatus Mikella endobia</name>
    <dbReference type="NCBI Taxonomy" id="1778264"/>
    <lineage>
        <taxon>Bacteria</taxon>
        <taxon>Pseudomonadati</taxon>
        <taxon>Pseudomonadota</taxon>
        <taxon>Gammaproteobacteria</taxon>
        <taxon>Enterobacterales</taxon>
        <taxon>Enterobacteriaceae</taxon>
        <taxon>Candidatus Mikella</taxon>
    </lineage>
</organism>
<dbReference type="PANTHER" id="PTHR43597:SF3">
    <property type="entry name" value="CYSTEINE DESULFURATION PROTEIN SUFE"/>
    <property type="match status" value="1"/>
</dbReference>
<evidence type="ECO:0000313" key="2">
    <source>
        <dbReference type="EMBL" id="CUX95998.1"/>
    </source>
</evidence>
<dbReference type="AlphaFoldDB" id="A0A143WQJ2"/>
<sequence>MQNLSNLPNKEKLRHNFSRCRNWEEIYLYIIELGAQLPPLPVSMRTPKHFVTGCQSKVWIGLETYAKDSFQFYGDSDTAIVKGLIAILFIIYQNLTLTEIISYDVQPFFNELELIQHLTPYRSQGLEAIVRNIRIQANAQKTIYQRI</sequence>
<evidence type="ECO:0000313" key="3">
    <source>
        <dbReference type="Proteomes" id="UP000095697"/>
    </source>
</evidence>
<protein>
    <submittedName>
        <fullName evidence="2">Cysteine desulfuration protein SufE</fullName>
    </submittedName>
</protein>
<accession>A0A143WQJ2</accession>
<dbReference type="EMBL" id="LN999831">
    <property type="protein sequence ID" value="CUX95998.1"/>
    <property type="molecule type" value="Genomic_DNA"/>
</dbReference>
<dbReference type="PANTHER" id="PTHR43597">
    <property type="entry name" value="SULFUR ACCEPTOR PROTEIN CSDE"/>
    <property type="match status" value="1"/>
</dbReference>
<dbReference type="OrthoDB" id="9799320at2"/>
<dbReference type="InterPro" id="IPR003808">
    <property type="entry name" value="Fe-S_metab-assoc_dom"/>
</dbReference>
<dbReference type="NCBIfam" id="NF006792">
    <property type="entry name" value="PRK09296.1"/>
    <property type="match status" value="1"/>
</dbReference>
<feature type="domain" description="Fe-S metabolism associated" evidence="1">
    <location>
        <begin position="15"/>
        <end position="134"/>
    </location>
</feature>
<dbReference type="Proteomes" id="UP000095697">
    <property type="component" value="Chromosome I"/>
</dbReference>
<keyword evidence="3" id="KW-1185">Reference proteome</keyword>